<comment type="caution">
    <text evidence="2">The sequence shown here is derived from an EMBL/GenBank/DDBJ whole genome shotgun (WGS) entry which is preliminary data.</text>
</comment>
<evidence type="ECO:0000313" key="2">
    <source>
        <dbReference type="EMBL" id="PPK93681.1"/>
    </source>
</evidence>
<gene>
    <name evidence="2" type="ORF">LY01_02464</name>
</gene>
<proteinExistence type="predicted"/>
<name>A0A2S6IHK7_9FLAO</name>
<keyword evidence="3" id="KW-1185">Reference proteome</keyword>
<dbReference type="Proteomes" id="UP000239002">
    <property type="component" value="Unassembled WGS sequence"/>
</dbReference>
<sequence length="329" mass="35832">MKKLLYLIIPIVLLGCNDGDIITNDFDFEDASVEACDPTVSSGSINNFVFYKNEDTNFESLVLQILTSDDILNTNAIYGPYNISTTSTTIFEYRKFNAAPGNDYYCNSIPPSTPTVTEVFNAIGGDITIETSTRSDDDNDGILSEDEGIEYDLNGNIDFLASEDTDEDGIPDFMDIDDDGDNVPTSQEGVAFNSDGTIDIANSRDTDGDDKLDYLEEDDDGDGVLTRNESIDGNLDPTDDFAIGATVPNYLVFSSTPAEASPLIEEYIPHTIERITQLHITIAGLTLTNGNVEIIEDDYDFGNYIKDGIILTCTPAFPGTMGSGVCIFQ</sequence>
<dbReference type="Gene3D" id="4.10.1080.10">
    <property type="entry name" value="TSP type-3 repeat"/>
    <property type="match status" value="1"/>
</dbReference>
<dbReference type="AlphaFoldDB" id="A0A2S6IHK7"/>
<dbReference type="InterPro" id="IPR028974">
    <property type="entry name" value="TSP_type-3_rpt"/>
</dbReference>
<feature type="compositionally biased region" description="Basic and acidic residues" evidence="1">
    <location>
        <begin position="202"/>
        <end position="214"/>
    </location>
</feature>
<feature type="region of interest" description="Disordered" evidence="1">
    <location>
        <begin position="202"/>
        <end position="228"/>
    </location>
</feature>
<dbReference type="PROSITE" id="PS51257">
    <property type="entry name" value="PROKAR_LIPOPROTEIN"/>
    <property type="match status" value="1"/>
</dbReference>
<evidence type="ECO:0000256" key="1">
    <source>
        <dbReference type="SAM" id="MobiDB-lite"/>
    </source>
</evidence>
<dbReference type="GO" id="GO:0005509">
    <property type="term" value="F:calcium ion binding"/>
    <property type="evidence" value="ECO:0007669"/>
    <property type="project" value="InterPro"/>
</dbReference>
<protein>
    <recommendedName>
        <fullName evidence="4">Thrombospondin type 3 repeat-containing protein</fullName>
    </recommendedName>
</protein>
<dbReference type="RefSeq" id="WP_104516134.1">
    <property type="nucleotide sequence ID" value="NZ_MQVW01000024.1"/>
</dbReference>
<reference evidence="2 3" key="1">
    <citation type="submission" date="2018-02" db="EMBL/GenBank/DDBJ databases">
        <title>Genomic Encyclopedia of Archaeal and Bacterial Type Strains, Phase II (KMG-II): from individual species to whole genera.</title>
        <authorList>
            <person name="Goeker M."/>
        </authorList>
    </citation>
    <scope>NUCLEOTIDE SEQUENCE [LARGE SCALE GENOMIC DNA]</scope>
    <source>
        <strain evidence="2 3">DSM 16809</strain>
    </source>
</reference>
<accession>A0A2S6IHK7</accession>
<evidence type="ECO:0000313" key="3">
    <source>
        <dbReference type="Proteomes" id="UP000239002"/>
    </source>
</evidence>
<dbReference type="OrthoDB" id="1159446at2"/>
<organism evidence="2 3">
    <name type="scientific">Nonlabens xylanidelens</name>
    <dbReference type="NCBI Taxonomy" id="191564"/>
    <lineage>
        <taxon>Bacteria</taxon>
        <taxon>Pseudomonadati</taxon>
        <taxon>Bacteroidota</taxon>
        <taxon>Flavobacteriia</taxon>
        <taxon>Flavobacteriales</taxon>
        <taxon>Flavobacteriaceae</taxon>
        <taxon>Nonlabens</taxon>
    </lineage>
</organism>
<evidence type="ECO:0008006" key="4">
    <source>
        <dbReference type="Google" id="ProtNLM"/>
    </source>
</evidence>
<dbReference type="SUPFAM" id="SSF103647">
    <property type="entry name" value="TSP type-3 repeat"/>
    <property type="match status" value="1"/>
</dbReference>
<dbReference type="EMBL" id="PTJE01000006">
    <property type="protein sequence ID" value="PPK93681.1"/>
    <property type="molecule type" value="Genomic_DNA"/>
</dbReference>